<organism evidence="8 9">
    <name type="scientific">Phytopseudomonas punonensis</name>
    <dbReference type="NCBI Taxonomy" id="1220495"/>
    <lineage>
        <taxon>Bacteria</taxon>
        <taxon>Pseudomonadati</taxon>
        <taxon>Pseudomonadota</taxon>
        <taxon>Gammaproteobacteria</taxon>
        <taxon>Pseudomonadales</taxon>
        <taxon>Pseudomonadaceae</taxon>
        <taxon>Phytopseudomonas</taxon>
    </lineage>
</organism>
<dbReference type="RefSeq" id="WP_073265147.1">
    <property type="nucleotide sequence ID" value="NZ_FRBQ01000002.1"/>
</dbReference>
<dbReference type="GO" id="GO:0005829">
    <property type="term" value="C:cytosol"/>
    <property type="evidence" value="ECO:0007669"/>
    <property type="project" value="TreeGrafter"/>
</dbReference>
<dbReference type="PANTHER" id="PTHR23117">
    <property type="entry name" value="GUANYLATE KINASE-RELATED"/>
    <property type="match status" value="1"/>
</dbReference>
<dbReference type="InterPro" id="IPR012699">
    <property type="entry name" value="PhnN"/>
</dbReference>
<dbReference type="STRING" id="1220495.SAMN05216288_2236"/>
<keyword evidence="3 6" id="KW-0808">Transferase</keyword>
<evidence type="ECO:0000256" key="1">
    <source>
        <dbReference type="ARBA" id="ARBA00000373"/>
    </source>
</evidence>
<dbReference type="Gene3D" id="3.40.50.300">
    <property type="entry name" value="P-loop containing nucleotide triphosphate hydrolases"/>
    <property type="match status" value="1"/>
</dbReference>
<dbReference type="SMART" id="SM00072">
    <property type="entry name" value="GuKc"/>
    <property type="match status" value="1"/>
</dbReference>
<dbReference type="PROSITE" id="PS50052">
    <property type="entry name" value="GUANYLATE_KINASE_2"/>
    <property type="match status" value="1"/>
</dbReference>
<dbReference type="Proteomes" id="UP000184305">
    <property type="component" value="Unassembled WGS sequence"/>
</dbReference>
<dbReference type="InterPro" id="IPR008144">
    <property type="entry name" value="Guanylate_kin-like_dom"/>
</dbReference>
<feature type="domain" description="Guanylate kinase-like" evidence="7">
    <location>
        <begin position="3"/>
        <end position="183"/>
    </location>
</feature>
<comment type="pathway">
    <text evidence="2 6">Metabolic intermediate biosynthesis; 5-phospho-alpha-D-ribose 1-diphosphate biosynthesis; 5-phospho-alpha-D-ribose 1-diphosphate from D-ribose 5-phosphate (route II): step 3/3.</text>
</comment>
<sequence>MQGRLIYLMGPSGSGKDSVLQAVTVRLEDRECRVARRVITRSAEAVGEDAVAVSREEFDVRLAAGAFAMHWRANGLDYAITREIDSWLSSGVQVIVNGSRGYLQEARRRYPSLVPVLLEVAPEILRSRLLSRARENIEQIEARLARSALFASEESLSAGEQIIRLDNSGSLDATVERLLDIININAHAPLD</sequence>
<evidence type="ECO:0000256" key="6">
    <source>
        <dbReference type="HAMAP-Rule" id="MF_00836"/>
    </source>
</evidence>
<dbReference type="PANTHER" id="PTHR23117:SF8">
    <property type="entry name" value="RIBOSE 1,5-BISPHOSPHATE PHOSPHOKINASE PHNN"/>
    <property type="match status" value="1"/>
</dbReference>
<comment type="function">
    <text evidence="6">Catalyzes the phosphorylation of ribose 1,5-bisphosphate to 5-phospho-D-ribosyl alpha-1-diphosphate (PRPP).</text>
</comment>
<dbReference type="InterPro" id="IPR008145">
    <property type="entry name" value="GK/Ca_channel_bsu"/>
</dbReference>
<comment type="similarity">
    <text evidence="6">Belongs to the ribose 1,5-bisphosphokinase family.</text>
</comment>
<evidence type="ECO:0000256" key="2">
    <source>
        <dbReference type="ARBA" id="ARBA00005069"/>
    </source>
</evidence>
<feature type="binding site" evidence="6">
    <location>
        <begin position="10"/>
        <end position="17"/>
    </location>
    <ligand>
        <name>ATP</name>
        <dbReference type="ChEBI" id="CHEBI:30616"/>
    </ligand>
</feature>
<protein>
    <recommendedName>
        <fullName evidence="6">Ribose 1,5-bisphosphate phosphokinase PhnN</fullName>
        <ecNumber evidence="6">2.7.4.23</ecNumber>
    </recommendedName>
    <alternativeName>
        <fullName evidence="6">Ribose 1,5-bisphosphokinase</fullName>
    </alternativeName>
</protein>
<accession>A0A1M7CU04</accession>
<dbReference type="GO" id="GO:0006015">
    <property type="term" value="P:5-phosphoribose 1-diphosphate biosynthetic process"/>
    <property type="evidence" value="ECO:0007669"/>
    <property type="project" value="UniProtKB-UniRule"/>
</dbReference>
<evidence type="ECO:0000259" key="7">
    <source>
        <dbReference type="PROSITE" id="PS50052"/>
    </source>
</evidence>
<dbReference type="NCBIfam" id="NF007485">
    <property type="entry name" value="PRK10078.1"/>
    <property type="match status" value="1"/>
</dbReference>
<keyword evidence="5 6" id="KW-0067">ATP-binding</keyword>
<evidence type="ECO:0000256" key="5">
    <source>
        <dbReference type="ARBA" id="ARBA00022840"/>
    </source>
</evidence>
<dbReference type="AlphaFoldDB" id="A0A1M7CU04"/>
<keyword evidence="9" id="KW-1185">Reference proteome</keyword>
<evidence type="ECO:0000313" key="8">
    <source>
        <dbReference type="EMBL" id="SHL70339.1"/>
    </source>
</evidence>
<dbReference type="HAMAP" id="MF_00836">
    <property type="entry name" value="PhnN"/>
    <property type="match status" value="1"/>
</dbReference>
<comment type="catalytic activity">
    <reaction evidence="1 6">
        <text>alpha-D-ribose 1,5-bisphosphate + ATP = 5-phospho-alpha-D-ribose 1-diphosphate + ADP</text>
        <dbReference type="Rhea" id="RHEA:20109"/>
        <dbReference type="ChEBI" id="CHEBI:30616"/>
        <dbReference type="ChEBI" id="CHEBI:58017"/>
        <dbReference type="ChEBI" id="CHEBI:68688"/>
        <dbReference type="ChEBI" id="CHEBI:456216"/>
        <dbReference type="EC" id="2.7.4.23"/>
    </reaction>
</comment>
<dbReference type="EMBL" id="FRBQ01000002">
    <property type="protein sequence ID" value="SHL70339.1"/>
    <property type="molecule type" value="Genomic_DNA"/>
</dbReference>
<evidence type="ECO:0000256" key="4">
    <source>
        <dbReference type="ARBA" id="ARBA00022741"/>
    </source>
</evidence>
<dbReference type="OrthoDB" id="341217at2"/>
<reference evidence="9" key="1">
    <citation type="submission" date="2016-11" db="EMBL/GenBank/DDBJ databases">
        <authorList>
            <person name="Varghese N."/>
            <person name="Submissions S."/>
        </authorList>
    </citation>
    <scope>NUCLEOTIDE SEQUENCE [LARGE SCALE GENOMIC DNA]</scope>
    <source>
        <strain evidence="9">CECT 8089</strain>
    </source>
</reference>
<keyword evidence="8" id="KW-0418">Kinase</keyword>
<dbReference type="InterPro" id="IPR027417">
    <property type="entry name" value="P-loop_NTPase"/>
</dbReference>
<dbReference type="UniPathway" id="UPA00087">
    <property type="reaction ID" value="UER00175"/>
</dbReference>
<dbReference type="SUPFAM" id="SSF52540">
    <property type="entry name" value="P-loop containing nucleoside triphosphate hydrolases"/>
    <property type="match status" value="1"/>
</dbReference>
<proteinExistence type="inferred from homology"/>
<dbReference type="GO" id="GO:0005524">
    <property type="term" value="F:ATP binding"/>
    <property type="evidence" value="ECO:0007669"/>
    <property type="project" value="UniProtKB-KW"/>
</dbReference>
<name>A0A1M7CU04_9GAMM</name>
<dbReference type="NCBIfam" id="TIGR02322">
    <property type="entry name" value="phosphon_PhnN"/>
    <property type="match status" value="1"/>
</dbReference>
<dbReference type="GO" id="GO:0033863">
    <property type="term" value="F:ribose 1,5-bisphosphate phosphokinase activity"/>
    <property type="evidence" value="ECO:0007669"/>
    <property type="project" value="UniProtKB-UniRule"/>
</dbReference>
<keyword evidence="4 6" id="KW-0547">Nucleotide-binding</keyword>
<dbReference type="GO" id="GO:0019634">
    <property type="term" value="P:organic phosphonate metabolic process"/>
    <property type="evidence" value="ECO:0007669"/>
    <property type="project" value="UniProtKB-UniRule"/>
</dbReference>
<evidence type="ECO:0000313" key="9">
    <source>
        <dbReference type="Proteomes" id="UP000184305"/>
    </source>
</evidence>
<gene>
    <name evidence="6" type="primary">phnN</name>
    <name evidence="8" type="ORF">SAMN05216288_2236</name>
</gene>
<dbReference type="EC" id="2.7.4.23" evidence="6"/>
<evidence type="ECO:0000256" key="3">
    <source>
        <dbReference type="ARBA" id="ARBA00022679"/>
    </source>
</evidence>